<gene>
    <name evidence="3" type="ORF">RCL2_000858900</name>
    <name evidence="2" type="ORF">RclHR1_05130011</name>
</gene>
<dbReference type="EMBL" id="BLAL01000054">
    <property type="protein sequence ID" value="GES81340.1"/>
    <property type="molecule type" value="Genomic_DNA"/>
</dbReference>
<organism evidence="2 4">
    <name type="scientific">Rhizophagus clarus</name>
    <dbReference type="NCBI Taxonomy" id="94130"/>
    <lineage>
        <taxon>Eukaryota</taxon>
        <taxon>Fungi</taxon>
        <taxon>Fungi incertae sedis</taxon>
        <taxon>Mucoromycota</taxon>
        <taxon>Glomeromycotina</taxon>
        <taxon>Glomeromycetes</taxon>
        <taxon>Glomerales</taxon>
        <taxon>Glomeraceae</taxon>
        <taxon>Rhizophagus</taxon>
    </lineage>
</organism>
<evidence type="ECO:0000313" key="3">
    <source>
        <dbReference type="EMBL" id="GES81340.1"/>
    </source>
</evidence>
<keyword evidence="4" id="KW-1185">Reference proteome</keyword>
<proteinExistence type="predicted"/>
<dbReference type="Proteomes" id="UP000615446">
    <property type="component" value="Unassembled WGS sequence"/>
</dbReference>
<feature type="compositionally biased region" description="Basic residues" evidence="1">
    <location>
        <begin position="1"/>
        <end position="10"/>
    </location>
</feature>
<feature type="compositionally biased region" description="Low complexity" evidence="1">
    <location>
        <begin position="27"/>
        <end position="39"/>
    </location>
</feature>
<protein>
    <submittedName>
        <fullName evidence="2">Uncharacterized protein</fullName>
    </submittedName>
</protein>
<reference evidence="2 4" key="1">
    <citation type="submission" date="2017-11" db="EMBL/GenBank/DDBJ databases">
        <title>The genome of Rhizophagus clarus HR1 reveals common genetic basis of auxotrophy among arbuscular mycorrhizal fungi.</title>
        <authorList>
            <person name="Kobayashi Y."/>
        </authorList>
    </citation>
    <scope>NUCLEOTIDE SEQUENCE [LARGE SCALE GENOMIC DNA]</scope>
    <source>
        <strain evidence="2 4">HR1</strain>
    </source>
</reference>
<feature type="region of interest" description="Disordered" evidence="1">
    <location>
        <begin position="1"/>
        <end position="39"/>
    </location>
</feature>
<reference evidence="3" key="2">
    <citation type="submission" date="2019-10" db="EMBL/GenBank/DDBJ databases">
        <title>Conservation and host-specific expression of non-tandemly repeated heterogenous ribosome RNA gene in arbuscular mycorrhizal fungi.</title>
        <authorList>
            <person name="Maeda T."/>
            <person name="Kobayashi Y."/>
            <person name="Nakagawa T."/>
            <person name="Ezawa T."/>
            <person name="Yamaguchi K."/>
            <person name="Bino T."/>
            <person name="Nishimoto Y."/>
            <person name="Shigenobu S."/>
            <person name="Kawaguchi M."/>
        </authorList>
    </citation>
    <scope>NUCLEOTIDE SEQUENCE</scope>
    <source>
        <strain evidence="3">HR1</strain>
    </source>
</reference>
<feature type="compositionally biased region" description="Basic and acidic residues" evidence="1">
    <location>
        <begin position="11"/>
        <end position="20"/>
    </location>
</feature>
<dbReference type="EMBL" id="BEXD01003886">
    <property type="protein sequence ID" value="GBC03459.1"/>
    <property type="molecule type" value="Genomic_DNA"/>
</dbReference>
<comment type="caution">
    <text evidence="2">The sequence shown here is derived from an EMBL/GenBank/DDBJ whole genome shotgun (WGS) entry which is preliminary data.</text>
</comment>
<accession>A0A2Z6SEJ6</accession>
<name>A0A2Z6SEJ6_9GLOM</name>
<evidence type="ECO:0000256" key="1">
    <source>
        <dbReference type="SAM" id="MobiDB-lite"/>
    </source>
</evidence>
<evidence type="ECO:0000313" key="2">
    <source>
        <dbReference type="EMBL" id="GBC03459.1"/>
    </source>
</evidence>
<dbReference type="AlphaFoldDB" id="A0A2Z6SEJ6"/>
<dbReference type="Proteomes" id="UP000247702">
    <property type="component" value="Unassembled WGS sequence"/>
</dbReference>
<evidence type="ECO:0000313" key="4">
    <source>
        <dbReference type="Proteomes" id="UP000247702"/>
    </source>
</evidence>
<sequence>MDARRRRRRDGRNGRRNDRNRTRHVQPINPINPTNPINLINPVDDNKKFLNLIEKLPYQITDNEDINGFFNGFHFE</sequence>